<protein>
    <submittedName>
        <fullName evidence="2">Uncharacterized protein</fullName>
    </submittedName>
</protein>
<name>A0A0K1IVL2_HALGI</name>
<dbReference type="KEGG" id="hgi:ABY42_12460"/>
<evidence type="ECO:0000256" key="1">
    <source>
        <dbReference type="SAM" id="Phobius"/>
    </source>
</evidence>
<dbReference type="Proteomes" id="UP000066124">
    <property type="component" value="Chromosome"/>
</dbReference>
<proteinExistence type="predicted"/>
<keyword evidence="1" id="KW-0812">Transmembrane</keyword>
<accession>A0A0K1IVL2</accession>
<evidence type="ECO:0000313" key="3">
    <source>
        <dbReference type="Proteomes" id="UP000066124"/>
    </source>
</evidence>
<gene>
    <name evidence="2" type="ORF">ABY42_12460</name>
</gene>
<sequence>MIKLNLLLASILISAIAIGIDSDSCVTAVSFVNVFTKVGSGLLTFSIFSATYLYVTVEYTGGISGDTLDQIFISQEHSQVFVENWLLSGYEEWIRGNSVVQRDGAILIGLSTLLTISALVMFGNGFLAAVECSI</sequence>
<dbReference type="PATRIC" id="fig|35746.4.peg.2699"/>
<organism evidence="2 3">
    <name type="scientific">Haloferax gibbonsii</name>
    <dbReference type="NCBI Taxonomy" id="35746"/>
    <lineage>
        <taxon>Archaea</taxon>
        <taxon>Methanobacteriati</taxon>
        <taxon>Methanobacteriota</taxon>
        <taxon>Stenosarchaea group</taxon>
        <taxon>Halobacteria</taxon>
        <taxon>Halobacteriales</taxon>
        <taxon>Haloferacaceae</taxon>
        <taxon>Haloferax</taxon>
    </lineage>
</organism>
<evidence type="ECO:0000313" key="2">
    <source>
        <dbReference type="EMBL" id="AKU08506.1"/>
    </source>
</evidence>
<dbReference type="EMBL" id="CP011947">
    <property type="protein sequence ID" value="AKU08506.1"/>
    <property type="molecule type" value="Genomic_DNA"/>
</dbReference>
<keyword evidence="1" id="KW-1133">Transmembrane helix</keyword>
<keyword evidence="1" id="KW-0472">Membrane</keyword>
<feature type="transmembrane region" description="Helical" evidence="1">
    <location>
        <begin position="38"/>
        <end position="55"/>
    </location>
</feature>
<reference evidence="3" key="1">
    <citation type="journal article" date="2015" name="J. Biotechnol.">
        <title>Complete genome sequence of Haloferax gibbonsii strain ARA6, a potential producer of polyhydroxyalkanoates and halocins isolated from Araruama, Rio de Janeiro, Brasil.</title>
        <authorList>
            <person name="Pinto L.H."/>
            <person name="D'Alincourt Carvalho-Assef A.P."/>
            <person name="Vieira R.P."/>
            <person name="Clementino M.M."/>
            <person name="Albano R.M."/>
        </authorList>
    </citation>
    <scope>NUCLEOTIDE SEQUENCE [LARGE SCALE GENOMIC DNA]</scope>
    <source>
        <strain evidence="3">ARA6</strain>
    </source>
</reference>
<dbReference type="AlphaFoldDB" id="A0A0K1IVL2"/>
<feature type="transmembrane region" description="Helical" evidence="1">
    <location>
        <begin position="105"/>
        <end position="130"/>
    </location>
</feature>